<dbReference type="Gramene" id="PVH37950">
    <property type="protein sequence ID" value="PVH37950"/>
    <property type="gene ID" value="PAHAL_5G132200"/>
</dbReference>
<organism evidence="1">
    <name type="scientific">Panicum hallii</name>
    <dbReference type="NCBI Taxonomy" id="206008"/>
    <lineage>
        <taxon>Eukaryota</taxon>
        <taxon>Viridiplantae</taxon>
        <taxon>Streptophyta</taxon>
        <taxon>Embryophyta</taxon>
        <taxon>Tracheophyta</taxon>
        <taxon>Spermatophyta</taxon>
        <taxon>Magnoliopsida</taxon>
        <taxon>Liliopsida</taxon>
        <taxon>Poales</taxon>
        <taxon>Poaceae</taxon>
        <taxon>PACMAD clade</taxon>
        <taxon>Panicoideae</taxon>
        <taxon>Panicodae</taxon>
        <taxon>Paniceae</taxon>
        <taxon>Panicinae</taxon>
        <taxon>Panicum</taxon>
        <taxon>Panicum sect. Panicum</taxon>
    </lineage>
</organism>
<reference evidence="1" key="1">
    <citation type="submission" date="2018-04" db="EMBL/GenBank/DDBJ databases">
        <title>WGS assembly of Panicum hallii.</title>
        <authorList>
            <person name="Lovell J."/>
            <person name="Jenkins J."/>
            <person name="Lowry D."/>
            <person name="Mamidi S."/>
            <person name="Sreedasyam A."/>
            <person name="Weng X."/>
            <person name="Barry K."/>
            <person name="Bonette J."/>
            <person name="Campitelli B."/>
            <person name="Daum C."/>
            <person name="Gordon S."/>
            <person name="Gould B."/>
            <person name="Lipzen A."/>
            <person name="Macqueen A."/>
            <person name="Palacio-Mejia J."/>
            <person name="Plott C."/>
            <person name="Shakirov E."/>
            <person name="Shu S."/>
            <person name="Yoshinaga Y."/>
            <person name="Zane M."/>
            <person name="Rokhsar D."/>
            <person name="Grimwood J."/>
            <person name="Schmutz J."/>
            <person name="Juenger T."/>
        </authorList>
    </citation>
    <scope>NUCLEOTIDE SEQUENCE [LARGE SCALE GENOMIC DNA]</scope>
    <source>
        <strain evidence="1">FIL2</strain>
    </source>
</reference>
<proteinExistence type="predicted"/>
<sequence>MTDRAEKESICRWKRKKINLSLFRERAGSRDSTWPQVFAIGSRHLTNTSWFINSSSSMRWKIWRMIEGVKDCQIPKYPPPLEEPAAQSSALQS</sequence>
<protein>
    <submittedName>
        <fullName evidence="1">Uncharacterized protein</fullName>
    </submittedName>
</protein>
<name>A0A2T8IJV6_9POAL</name>
<dbReference type="Proteomes" id="UP000243499">
    <property type="component" value="Chromosome 5"/>
</dbReference>
<evidence type="ECO:0000313" key="1">
    <source>
        <dbReference type="EMBL" id="PVH37950.1"/>
    </source>
</evidence>
<gene>
    <name evidence="1" type="ORF">PAHAL_5G132200</name>
</gene>
<dbReference type="AlphaFoldDB" id="A0A2T8IJV6"/>
<dbReference type="EMBL" id="CM008050">
    <property type="protein sequence ID" value="PVH37950.1"/>
    <property type="molecule type" value="Genomic_DNA"/>
</dbReference>
<accession>A0A2T8IJV6</accession>